<dbReference type="Proteomes" id="UP001162131">
    <property type="component" value="Unassembled WGS sequence"/>
</dbReference>
<name>A0AAU9IQ38_9CILI</name>
<proteinExistence type="predicted"/>
<evidence type="ECO:0000313" key="1">
    <source>
        <dbReference type="EMBL" id="CAG9313915.1"/>
    </source>
</evidence>
<dbReference type="EMBL" id="CAJZBQ010000011">
    <property type="protein sequence ID" value="CAG9313915.1"/>
    <property type="molecule type" value="Genomic_DNA"/>
</dbReference>
<organism evidence="1 2">
    <name type="scientific">Blepharisma stoltei</name>
    <dbReference type="NCBI Taxonomy" id="1481888"/>
    <lineage>
        <taxon>Eukaryota</taxon>
        <taxon>Sar</taxon>
        <taxon>Alveolata</taxon>
        <taxon>Ciliophora</taxon>
        <taxon>Postciliodesmatophora</taxon>
        <taxon>Heterotrichea</taxon>
        <taxon>Heterotrichida</taxon>
        <taxon>Blepharismidae</taxon>
        <taxon>Blepharisma</taxon>
    </lineage>
</organism>
<evidence type="ECO:0000313" key="2">
    <source>
        <dbReference type="Proteomes" id="UP001162131"/>
    </source>
</evidence>
<reference evidence="1" key="1">
    <citation type="submission" date="2021-09" db="EMBL/GenBank/DDBJ databases">
        <authorList>
            <consortium name="AG Swart"/>
            <person name="Singh M."/>
            <person name="Singh A."/>
            <person name="Seah K."/>
            <person name="Emmerich C."/>
        </authorList>
    </citation>
    <scope>NUCLEOTIDE SEQUENCE</scope>
    <source>
        <strain evidence="1">ATCC30299</strain>
    </source>
</reference>
<gene>
    <name evidence="1" type="ORF">BSTOLATCC_MIC9716</name>
</gene>
<keyword evidence="2" id="KW-1185">Reference proteome</keyword>
<protein>
    <submittedName>
        <fullName evidence="1">Uncharacterized protein</fullName>
    </submittedName>
</protein>
<dbReference type="AlphaFoldDB" id="A0AAU9IQ38"/>
<sequence>MGCGMTKNAKKLSKSCIDLEKYCETSNDSIRNLRASQKELKLSEKRKQYQIRIFTPEKMGLADNSVSLHRSSSNQAKSV</sequence>
<accession>A0AAU9IQ38</accession>
<comment type="caution">
    <text evidence="1">The sequence shown here is derived from an EMBL/GenBank/DDBJ whole genome shotgun (WGS) entry which is preliminary data.</text>
</comment>